<proteinExistence type="predicted"/>
<dbReference type="CDD" id="cd00075">
    <property type="entry name" value="HATPase"/>
    <property type="match status" value="1"/>
</dbReference>
<dbReference type="SUPFAM" id="SSF48452">
    <property type="entry name" value="TPR-like"/>
    <property type="match status" value="3"/>
</dbReference>
<keyword evidence="4" id="KW-0808">Transferase</keyword>
<dbReference type="InterPro" id="IPR011990">
    <property type="entry name" value="TPR-like_helical_dom_sf"/>
</dbReference>
<keyword evidence="12" id="KW-1185">Reference proteome</keyword>
<feature type="domain" description="Histidine kinase" evidence="10">
    <location>
        <begin position="632"/>
        <end position="823"/>
    </location>
</feature>
<comment type="catalytic activity">
    <reaction evidence="1">
        <text>ATP + protein L-histidine = ADP + protein N-phospho-L-histidine.</text>
        <dbReference type="EC" id="2.7.13.3"/>
    </reaction>
</comment>
<evidence type="ECO:0000256" key="1">
    <source>
        <dbReference type="ARBA" id="ARBA00000085"/>
    </source>
</evidence>
<accession>A0ABS9KTY9</accession>
<dbReference type="InterPro" id="IPR005467">
    <property type="entry name" value="His_kinase_dom"/>
</dbReference>
<keyword evidence="6" id="KW-0418">Kinase</keyword>
<evidence type="ECO:0000256" key="2">
    <source>
        <dbReference type="ARBA" id="ARBA00012438"/>
    </source>
</evidence>
<dbReference type="Gene3D" id="3.30.565.10">
    <property type="entry name" value="Histidine kinase-like ATPase, C-terminal domain"/>
    <property type="match status" value="1"/>
</dbReference>
<gene>
    <name evidence="11" type="ORF">LZZ85_15720</name>
</gene>
<keyword evidence="8" id="KW-0472">Membrane</keyword>
<evidence type="ECO:0000256" key="5">
    <source>
        <dbReference type="ARBA" id="ARBA00022741"/>
    </source>
</evidence>
<keyword evidence="8" id="KW-0812">Transmembrane</keyword>
<keyword evidence="3" id="KW-0597">Phosphoprotein</keyword>
<feature type="signal peptide" evidence="9">
    <location>
        <begin position="1"/>
        <end position="20"/>
    </location>
</feature>
<keyword evidence="7 11" id="KW-0067">ATP-binding</keyword>
<reference evidence="11" key="1">
    <citation type="submission" date="2022-01" db="EMBL/GenBank/DDBJ databases">
        <authorList>
            <person name="Jo J.-H."/>
            <person name="Im W.-T."/>
        </authorList>
    </citation>
    <scope>NUCLEOTIDE SEQUENCE</scope>
    <source>
        <strain evidence="11">NA20</strain>
    </source>
</reference>
<sequence length="841" mass="96753">MKKKICLSLFLLLYVLSAQAQKKRPEQNAETRFAVLMKELGESKDDTNKVYLLVELADYYWRTARANDSIIFYAENARQLARRLKFDKGYNEGTYNLCRIYVRNKMFDKARGLLSNLSTDQQSRLHIVIGENFLFRPALEKHDLDSAYKYFTRALTLANSVRSDRWKHESLIAMGKYYFSAGEFAKAKNSFHQIIADHQRNKDSAAEANIWSELGLYMPDTDSTLADQIEAHGNANKIYRALKDTVKVIETLGNMGGVYIYHAAFDTAKKIHLESLQLRKFAKIKKTFNDTRSLAWIAYAQGNFDESLEYTLDAEKNFREMGGKEDVVVNVILGTIYSENGDHQKSLMHLQKTEGTKLWRFYVARKIAEQYVHLKKPAEGINFINGFEKKYPPVSPADRESIAAAKGDCYAAMRDDLKAERYYLEMMKLDDEAQKLKSREVIVLPVYITGAEAYHKIADFYVSRGRFKAASNYIPKALNTASFSANQFYTQGLIRNLWRLQYKVDSANGDYATALHSYQRFVQLKDSIFDVNKTKQVLNLQVSFETKKKELDIEAKDAQIRAFEQNEKLRQANLQQEKFIRNITLGAAFIFLMLGALAYRQYRQKRKANTLIVSKNDQLHHVLKEKEWLLKEVHHRVKNNLHTIICLLESQATFLQNDALKAIENSQHRVYAMSLIHQKLYQTDNLQSIAMHQYLPEFICYLKDSFDLSQGIVFELNIDPVELEPSKAIPVALILNEAVTNSIKYAFPGSRKGKIRISLRLNQEEVELVVSDNGIGIPNDIKERKLNSLGVELIKGLSEDLNGKIEFENADGTKITLTFRFDSPEGPANRRYQLKESHTLL</sequence>
<feature type="chain" id="PRO_5045130093" description="histidine kinase" evidence="9">
    <location>
        <begin position="21"/>
        <end position="841"/>
    </location>
</feature>
<dbReference type="EC" id="2.7.13.3" evidence="2"/>
<evidence type="ECO:0000313" key="12">
    <source>
        <dbReference type="Proteomes" id="UP001165367"/>
    </source>
</evidence>
<keyword evidence="5" id="KW-0547">Nucleotide-binding</keyword>
<evidence type="ECO:0000256" key="8">
    <source>
        <dbReference type="SAM" id="Phobius"/>
    </source>
</evidence>
<keyword evidence="8" id="KW-1133">Transmembrane helix</keyword>
<feature type="transmembrane region" description="Helical" evidence="8">
    <location>
        <begin position="579"/>
        <end position="599"/>
    </location>
</feature>
<dbReference type="PANTHER" id="PTHR41523">
    <property type="entry name" value="TWO-COMPONENT SYSTEM SENSOR PROTEIN"/>
    <property type="match status" value="1"/>
</dbReference>
<dbReference type="SMART" id="SM00387">
    <property type="entry name" value="HATPase_c"/>
    <property type="match status" value="1"/>
</dbReference>
<dbReference type="InterPro" id="IPR003594">
    <property type="entry name" value="HATPase_dom"/>
</dbReference>
<dbReference type="InterPro" id="IPR011495">
    <property type="entry name" value="Sig_transdc_His_kin_sub2_dim/P"/>
</dbReference>
<evidence type="ECO:0000313" key="11">
    <source>
        <dbReference type="EMBL" id="MCG2615748.1"/>
    </source>
</evidence>
<evidence type="ECO:0000256" key="4">
    <source>
        <dbReference type="ARBA" id="ARBA00022679"/>
    </source>
</evidence>
<dbReference type="RefSeq" id="WP_237873857.1">
    <property type="nucleotide sequence ID" value="NZ_JAKLTR010000010.1"/>
</dbReference>
<organism evidence="11 12">
    <name type="scientific">Terrimonas ginsenosidimutans</name>
    <dbReference type="NCBI Taxonomy" id="2908004"/>
    <lineage>
        <taxon>Bacteria</taxon>
        <taxon>Pseudomonadati</taxon>
        <taxon>Bacteroidota</taxon>
        <taxon>Chitinophagia</taxon>
        <taxon>Chitinophagales</taxon>
        <taxon>Chitinophagaceae</taxon>
        <taxon>Terrimonas</taxon>
    </lineage>
</organism>
<dbReference type="SUPFAM" id="SSF55874">
    <property type="entry name" value="ATPase domain of HSP90 chaperone/DNA topoisomerase II/histidine kinase"/>
    <property type="match status" value="1"/>
</dbReference>
<comment type="caution">
    <text evidence="11">The sequence shown here is derived from an EMBL/GenBank/DDBJ whole genome shotgun (WGS) entry which is preliminary data.</text>
</comment>
<dbReference type="Proteomes" id="UP001165367">
    <property type="component" value="Unassembled WGS sequence"/>
</dbReference>
<dbReference type="Pfam" id="PF07568">
    <property type="entry name" value="HisKA_2"/>
    <property type="match status" value="1"/>
</dbReference>
<dbReference type="EMBL" id="JAKLTR010000010">
    <property type="protein sequence ID" value="MCG2615748.1"/>
    <property type="molecule type" value="Genomic_DNA"/>
</dbReference>
<dbReference type="Gene3D" id="3.30.450.20">
    <property type="entry name" value="PAS domain"/>
    <property type="match status" value="1"/>
</dbReference>
<evidence type="ECO:0000259" key="10">
    <source>
        <dbReference type="PROSITE" id="PS50109"/>
    </source>
</evidence>
<evidence type="ECO:0000256" key="6">
    <source>
        <dbReference type="ARBA" id="ARBA00022777"/>
    </source>
</evidence>
<keyword evidence="9" id="KW-0732">Signal</keyword>
<dbReference type="Pfam" id="PF02518">
    <property type="entry name" value="HATPase_c"/>
    <property type="match status" value="1"/>
</dbReference>
<dbReference type="GO" id="GO:0005524">
    <property type="term" value="F:ATP binding"/>
    <property type="evidence" value="ECO:0007669"/>
    <property type="project" value="UniProtKB-KW"/>
</dbReference>
<evidence type="ECO:0000256" key="3">
    <source>
        <dbReference type="ARBA" id="ARBA00022553"/>
    </source>
</evidence>
<evidence type="ECO:0000256" key="7">
    <source>
        <dbReference type="ARBA" id="ARBA00022840"/>
    </source>
</evidence>
<dbReference type="Gene3D" id="1.25.40.10">
    <property type="entry name" value="Tetratricopeptide repeat domain"/>
    <property type="match status" value="3"/>
</dbReference>
<dbReference type="PANTHER" id="PTHR41523:SF8">
    <property type="entry name" value="ETHYLENE RESPONSE SENSOR PROTEIN"/>
    <property type="match status" value="1"/>
</dbReference>
<protein>
    <recommendedName>
        <fullName evidence="2">histidine kinase</fullName>
        <ecNumber evidence="2">2.7.13.3</ecNumber>
    </recommendedName>
</protein>
<dbReference type="InterPro" id="IPR036890">
    <property type="entry name" value="HATPase_C_sf"/>
</dbReference>
<dbReference type="PROSITE" id="PS50109">
    <property type="entry name" value="HIS_KIN"/>
    <property type="match status" value="1"/>
</dbReference>
<evidence type="ECO:0000256" key="9">
    <source>
        <dbReference type="SAM" id="SignalP"/>
    </source>
</evidence>
<name>A0ABS9KTY9_9BACT</name>